<evidence type="ECO:0000313" key="3">
    <source>
        <dbReference type="Proteomes" id="UP000481087"/>
    </source>
</evidence>
<sequence>MLKYVKEVCSIGRGINVNFKFLDFDLITGKDVTLCMDRKIPGDEGKGFVPAYKYHIVLTASDEIVGKIDVRIGNNENLYYGGHIGYSIIEKYRGKHYAAKACQLIKQVALAHSMEDLIITCNPDNIPSRKTCEYIGAKLKEIVDLPPKNDMYLEGERQKCIYEWSLTEPRY</sequence>
<dbReference type="InterPro" id="IPR016181">
    <property type="entry name" value="Acyl_CoA_acyltransferase"/>
</dbReference>
<dbReference type="GO" id="GO:0016747">
    <property type="term" value="F:acyltransferase activity, transferring groups other than amino-acyl groups"/>
    <property type="evidence" value="ECO:0007669"/>
    <property type="project" value="InterPro"/>
</dbReference>
<dbReference type="Gene3D" id="3.40.630.30">
    <property type="match status" value="1"/>
</dbReference>
<dbReference type="PANTHER" id="PTHR39173:SF1">
    <property type="entry name" value="ACETYLTRANSFERASE"/>
    <property type="match status" value="1"/>
</dbReference>
<dbReference type="Pfam" id="PF13302">
    <property type="entry name" value="Acetyltransf_3"/>
    <property type="match status" value="1"/>
</dbReference>
<keyword evidence="3" id="KW-1185">Reference proteome</keyword>
<evidence type="ECO:0000313" key="2">
    <source>
        <dbReference type="EMBL" id="MZQ83012.1"/>
    </source>
</evidence>
<organism evidence="2 3">
    <name type="scientific">Paenibacillus silvestris</name>
    <dbReference type="NCBI Taxonomy" id="2606219"/>
    <lineage>
        <taxon>Bacteria</taxon>
        <taxon>Bacillati</taxon>
        <taxon>Bacillota</taxon>
        <taxon>Bacilli</taxon>
        <taxon>Bacillales</taxon>
        <taxon>Paenibacillaceae</taxon>
        <taxon>Paenibacillus</taxon>
    </lineage>
</organism>
<dbReference type="Proteomes" id="UP000481087">
    <property type="component" value="Unassembled WGS sequence"/>
</dbReference>
<feature type="domain" description="N-acetyltransferase" evidence="1">
    <location>
        <begin position="51"/>
        <end position="138"/>
    </location>
</feature>
<dbReference type="InterPro" id="IPR000182">
    <property type="entry name" value="GNAT_dom"/>
</dbReference>
<protein>
    <submittedName>
        <fullName evidence="2">GNAT family N-acetyltransferase</fullName>
    </submittedName>
</protein>
<gene>
    <name evidence="2" type="ORF">GQF01_12940</name>
</gene>
<dbReference type="EMBL" id="WTUZ01000016">
    <property type="protein sequence ID" value="MZQ83012.1"/>
    <property type="molecule type" value="Genomic_DNA"/>
</dbReference>
<name>A0A6L8UZZ1_9BACL</name>
<comment type="caution">
    <text evidence="2">The sequence shown here is derived from an EMBL/GenBank/DDBJ whole genome shotgun (WGS) entry which is preliminary data.</text>
</comment>
<dbReference type="SUPFAM" id="SSF55729">
    <property type="entry name" value="Acyl-CoA N-acyltransferases (Nat)"/>
    <property type="match status" value="1"/>
</dbReference>
<dbReference type="PANTHER" id="PTHR39173">
    <property type="entry name" value="ACETYLTRANSFERASE"/>
    <property type="match status" value="1"/>
</dbReference>
<accession>A0A6L8UZZ1</accession>
<keyword evidence="2" id="KW-0808">Transferase</keyword>
<dbReference type="AlphaFoldDB" id="A0A6L8UZZ1"/>
<evidence type="ECO:0000259" key="1">
    <source>
        <dbReference type="Pfam" id="PF13302"/>
    </source>
</evidence>
<proteinExistence type="predicted"/>
<reference evidence="2 3" key="1">
    <citation type="submission" date="2019-12" db="EMBL/GenBank/DDBJ databases">
        <title>Paenibacillus sp. nov. sp. isolated from soil.</title>
        <authorList>
            <person name="Kim J."/>
            <person name="Jeong S.E."/>
            <person name="Jung H.S."/>
            <person name="Jeon C.O."/>
        </authorList>
    </citation>
    <scope>NUCLEOTIDE SEQUENCE [LARGE SCALE GENOMIC DNA]</scope>
    <source>
        <strain evidence="2 3">5J-6</strain>
    </source>
</reference>